<gene>
    <name evidence="1" type="ORF">DXN05_07750</name>
</gene>
<dbReference type="EMBL" id="QTJU01000002">
    <property type="protein sequence ID" value="RFM28677.1"/>
    <property type="molecule type" value="Genomic_DNA"/>
</dbReference>
<dbReference type="AlphaFoldDB" id="A0A3E1NL80"/>
<evidence type="ECO:0000313" key="2">
    <source>
        <dbReference type="Proteomes" id="UP000261284"/>
    </source>
</evidence>
<organism evidence="1 2">
    <name type="scientific">Deminuibacter soli</name>
    <dbReference type="NCBI Taxonomy" id="2291815"/>
    <lineage>
        <taxon>Bacteria</taxon>
        <taxon>Pseudomonadati</taxon>
        <taxon>Bacteroidota</taxon>
        <taxon>Chitinophagia</taxon>
        <taxon>Chitinophagales</taxon>
        <taxon>Chitinophagaceae</taxon>
        <taxon>Deminuibacter</taxon>
    </lineage>
</organism>
<name>A0A3E1NL80_9BACT</name>
<keyword evidence="2" id="KW-1185">Reference proteome</keyword>
<evidence type="ECO:0000313" key="1">
    <source>
        <dbReference type="EMBL" id="RFM28677.1"/>
    </source>
</evidence>
<proteinExistence type="predicted"/>
<sequence>MICWGRLSAKKYEMRKIVIVSLLLWSRLALSQTESIHLHLDKQVAYASDTLWFKSYVVSNAVNVVNSTLYAELYTDAGKLVFRKLFPIIRNNSLGQLVLPNMPGLYWLRSYTKGSLDDIQSITVADSEKIVVRSFPKDSGVVAMTDSLHLTIISKYEDNIIRCSLFPDTGLFDRDSTLYLTAIHMGDTIARQPFFLKSGHWRVLNLPIDSLHGNISLLYSYRQQLWAKHELFIPSKPVSAEIQNRLDTCSLIINDTSRWNYSLTVIDAATPYNSTTIIHAVSEKKNPEDSLDYLSFQTTFRSIKKKKLYTNMPIIVGVQKGNTTIPPELMSTDTAGRVNMKGIYFFDTAYVYYIPGNEKKDLDVQVVDRGVRKFSGVNQTEYRTDTIQQTRPIQAPVIASPTGKIRDEDSSVYLQGVTVTTSWQNKNKWLDKKYTTNEFTWPSHFNFNLMDKDATKDIYSISDYLKRNLMGFEYDAGNVQPEYHGKAVSFFLDEQPVGWSNIKFLPIKELAYAKVIEDYNRYGKNDPIRICIYRRKGDDIQEKETNMKKMMITGYTRPLNWTQPDRITYLWVPYIHTNTFSFKNPGKKCRVIVEGISDKGDVIQFQKVINDDSK</sequence>
<reference evidence="1 2" key="1">
    <citation type="submission" date="2018-08" db="EMBL/GenBank/DDBJ databases">
        <title>Chitinophagaceae sp. K23C18032701, a novel bacterium isolated from forest soil.</title>
        <authorList>
            <person name="Wang C."/>
        </authorList>
    </citation>
    <scope>NUCLEOTIDE SEQUENCE [LARGE SCALE GENOMIC DNA]</scope>
    <source>
        <strain evidence="1 2">K23C18032701</strain>
    </source>
</reference>
<dbReference type="Proteomes" id="UP000261284">
    <property type="component" value="Unassembled WGS sequence"/>
</dbReference>
<comment type="caution">
    <text evidence="1">The sequence shown here is derived from an EMBL/GenBank/DDBJ whole genome shotgun (WGS) entry which is preliminary data.</text>
</comment>
<accession>A0A3E1NL80</accession>
<protein>
    <submittedName>
        <fullName evidence="1">Uncharacterized protein</fullName>
    </submittedName>
</protein>